<organism evidence="1 2">
    <name type="scientific">Lysinibacillus agricola</name>
    <dbReference type="NCBI Taxonomy" id="2590012"/>
    <lineage>
        <taxon>Bacteria</taxon>
        <taxon>Bacillati</taxon>
        <taxon>Bacillota</taxon>
        <taxon>Bacilli</taxon>
        <taxon>Bacillales</taxon>
        <taxon>Bacillaceae</taxon>
        <taxon>Lysinibacillus</taxon>
    </lineage>
</organism>
<dbReference type="RefSeq" id="WP_053592536.1">
    <property type="nucleotide sequence ID" value="NZ_CP067341.1"/>
</dbReference>
<evidence type="ECO:0000313" key="2">
    <source>
        <dbReference type="Proteomes" id="UP000596049"/>
    </source>
</evidence>
<proteinExistence type="predicted"/>
<accession>A0ABX7AL42</accession>
<sequence length="139" mass="16284">MFKLFKATLSTAGKTAEDIKKMYDGSIGPEPSEEEIEGYIKVYNIIDGIEVVVYTRSHFGVDDFGLYVWEEKYDERIRELFYQAEQDPYFGSYVNERDEFIKDWEAEEYEFGPTPTFSVNDVEIIEEIAKKEEAKVRAE</sequence>
<keyword evidence="2" id="KW-1185">Reference proteome</keyword>
<name>A0ABX7AL42_9BACI</name>
<gene>
    <name evidence="1" type="ORF">FJQ98_14250</name>
</gene>
<dbReference type="EMBL" id="CP067341">
    <property type="protein sequence ID" value="QQP10450.1"/>
    <property type="molecule type" value="Genomic_DNA"/>
</dbReference>
<protein>
    <submittedName>
        <fullName evidence="1">Uncharacterized protein</fullName>
    </submittedName>
</protein>
<dbReference type="Proteomes" id="UP000596049">
    <property type="component" value="Chromosome"/>
</dbReference>
<reference evidence="1 2" key="1">
    <citation type="submission" date="2020-01" db="EMBL/GenBank/DDBJ databases">
        <authorList>
            <person name="Liu G."/>
            <person name="Liu B."/>
        </authorList>
    </citation>
    <scope>NUCLEOTIDE SEQUENCE [LARGE SCALE GENOMIC DNA]</scope>
    <source>
        <strain evidence="1 2">FJAT-51161</strain>
    </source>
</reference>
<evidence type="ECO:0000313" key="1">
    <source>
        <dbReference type="EMBL" id="QQP10450.1"/>
    </source>
</evidence>